<protein>
    <submittedName>
        <fullName evidence="1">Reverse transcriptase domain-containing protein</fullName>
    </submittedName>
</protein>
<keyword evidence="1" id="KW-0548">Nucleotidyltransferase</keyword>
<dbReference type="AlphaFoldDB" id="A0A6L2JGV3"/>
<accession>A0A6L2JGV3</accession>
<proteinExistence type="predicted"/>
<keyword evidence="1" id="KW-0808">Transferase</keyword>
<dbReference type="InterPro" id="IPR012337">
    <property type="entry name" value="RNaseH-like_sf"/>
</dbReference>
<dbReference type="InterPro" id="IPR036397">
    <property type="entry name" value="RNaseH_sf"/>
</dbReference>
<dbReference type="Gene3D" id="3.30.420.10">
    <property type="entry name" value="Ribonuclease H-like superfamily/Ribonuclease H"/>
    <property type="match status" value="1"/>
</dbReference>
<dbReference type="GO" id="GO:0003676">
    <property type="term" value="F:nucleic acid binding"/>
    <property type="evidence" value="ECO:0007669"/>
    <property type="project" value="InterPro"/>
</dbReference>
<evidence type="ECO:0000313" key="1">
    <source>
        <dbReference type="EMBL" id="GEU36201.1"/>
    </source>
</evidence>
<dbReference type="EMBL" id="BKCJ010000782">
    <property type="protein sequence ID" value="GEU36201.1"/>
    <property type="molecule type" value="Genomic_DNA"/>
</dbReference>
<keyword evidence="1" id="KW-0695">RNA-directed DNA polymerase</keyword>
<dbReference type="PANTHER" id="PTHR48475:SF2">
    <property type="entry name" value="RIBONUCLEASE H"/>
    <property type="match status" value="1"/>
</dbReference>
<dbReference type="GO" id="GO:0003964">
    <property type="term" value="F:RNA-directed DNA polymerase activity"/>
    <property type="evidence" value="ECO:0007669"/>
    <property type="project" value="UniProtKB-KW"/>
</dbReference>
<comment type="caution">
    <text evidence="1">The sequence shown here is derived from an EMBL/GenBank/DDBJ whole genome shotgun (WGS) entry which is preliminary data.</text>
</comment>
<reference evidence="1" key="1">
    <citation type="journal article" date="2019" name="Sci. Rep.">
        <title>Draft genome of Tanacetum cinerariifolium, the natural source of mosquito coil.</title>
        <authorList>
            <person name="Yamashiro T."/>
            <person name="Shiraishi A."/>
            <person name="Satake H."/>
            <person name="Nakayama K."/>
        </authorList>
    </citation>
    <scope>NUCLEOTIDE SEQUENCE</scope>
</reference>
<dbReference type="PANTHER" id="PTHR48475">
    <property type="entry name" value="RIBONUCLEASE H"/>
    <property type="match status" value="1"/>
</dbReference>
<dbReference type="SUPFAM" id="SSF53098">
    <property type="entry name" value="Ribonuclease H-like"/>
    <property type="match status" value="1"/>
</dbReference>
<name>A0A6L2JGV3_TANCI</name>
<sequence length="300" mass="33182">MVPATTPFIGFSGEVIMPIGQISLSVKIGYMEHSTSTQMNFVVVRSPSPYNGIIGRPKVRKIQTVPSTAHGMSKFPVPGGKVTLRSGRLIPLECTMVSGPEVQHFASTRVMKQRIKVAIDLEYPKQTIAIGSTLTEDGRNELCDLLRRNLDIFAWKPANITGVPRHVAEHQLNVREGCPPVRQKKRSQAPGRNKAIQEEVEKLVEAVIMKEVHYQSWLANPEELPDPWTLFMDGSSCVDGSRAGLIFTNLEGTNLTYALRFEFKATNNEVDYKTLIAGLRIAEQMGIKKPSSACRLPPSG</sequence>
<organism evidence="1">
    <name type="scientific">Tanacetum cinerariifolium</name>
    <name type="common">Dalmatian daisy</name>
    <name type="synonym">Chrysanthemum cinerariifolium</name>
    <dbReference type="NCBI Taxonomy" id="118510"/>
    <lineage>
        <taxon>Eukaryota</taxon>
        <taxon>Viridiplantae</taxon>
        <taxon>Streptophyta</taxon>
        <taxon>Embryophyta</taxon>
        <taxon>Tracheophyta</taxon>
        <taxon>Spermatophyta</taxon>
        <taxon>Magnoliopsida</taxon>
        <taxon>eudicotyledons</taxon>
        <taxon>Gunneridae</taxon>
        <taxon>Pentapetalae</taxon>
        <taxon>asterids</taxon>
        <taxon>campanulids</taxon>
        <taxon>Asterales</taxon>
        <taxon>Asteraceae</taxon>
        <taxon>Asteroideae</taxon>
        <taxon>Anthemideae</taxon>
        <taxon>Anthemidinae</taxon>
        <taxon>Tanacetum</taxon>
    </lineage>
</organism>
<gene>
    <name evidence="1" type="ORF">Tci_008179</name>
</gene>
<dbReference type="Gene3D" id="3.10.10.10">
    <property type="entry name" value="HIV Type 1 Reverse Transcriptase, subunit A, domain 1"/>
    <property type="match status" value="1"/>
</dbReference>